<keyword evidence="5" id="KW-0998">Cell outer membrane</keyword>
<organism evidence="8 9">
    <name type="scientific">Pedobacter hiemivivus</name>
    <dbReference type="NCBI Taxonomy" id="2530454"/>
    <lineage>
        <taxon>Bacteria</taxon>
        <taxon>Pseudomonadati</taxon>
        <taxon>Bacteroidota</taxon>
        <taxon>Sphingobacteriia</taxon>
        <taxon>Sphingobacteriales</taxon>
        <taxon>Sphingobacteriaceae</taxon>
        <taxon>Pedobacter</taxon>
    </lineage>
</organism>
<evidence type="ECO:0000259" key="7">
    <source>
        <dbReference type="Pfam" id="PF14322"/>
    </source>
</evidence>
<evidence type="ECO:0000256" key="5">
    <source>
        <dbReference type="ARBA" id="ARBA00023237"/>
    </source>
</evidence>
<evidence type="ECO:0000256" key="2">
    <source>
        <dbReference type="ARBA" id="ARBA00006275"/>
    </source>
</evidence>
<proteinExistence type="inferred from homology"/>
<dbReference type="RefSeq" id="WP_136878828.1">
    <property type="nucleotide sequence ID" value="NZ_SWDX01000001.1"/>
</dbReference>
<feature type="domain" description="SusD-like N-terminal" evidence="7">
    <location>
        <begin position="118"/>
        <end position="216"/>
    </location>
</feature>
<dbReference type="PROSITE" id="PS51257">
    <property type="entry name" value="PROKAR_LIPOPROTEIN"/>
    <property type="match status" value="1"/>
</dbReference>
<dbReference type="InterPro" id="IPR033985">
    <property type="entry name" value="SusD-like_N"/>
</dbReference>
<dbReference type="Pfam" id="PF07980">
    <property type="entry name" value="SusD_RagB"/>
    <property type="match status" value="1"/>
</dbReference>
<keyword evidence="3" id="KW-0732">Signal</keyword>
<protein>
    <submittedName>
        <fullName evidence="8">RagB/SusD family nutrient uptake outer membrane protein</fullName>
    </submittedName>
</protein>
<gene>
    <name evidence="8" type="ORF">FBD94_01375</name>
</gene>
<sequence>MKSLYSKFLYTVILGLSLTSCKKYLNVTPDNVGTIDYAFRNRNEAENYLFSCYSTLQKMQEPWMDAGFATSGELVFPGPKEIDDTQSINAVGFNMMRGTQTSGTPGLNYWDGNEGGQALFQAIRRCNTMLENIDKPIDLGESEKKRWIAEVKFLKAYYHFYLFRMYGPIPITNVNLPINSSIEETRVKRNPVDSVVNYMVRLIDEATPNLPNQIQNQAQELGRITGLIARSVKAQILVTAASPLFNGNSDYAGFTNKDGQVLFSQEKDPKKWDRAAEACSVALNACLASGLKLHTFTPTANMPANLPQELVNVLTFQTAITEKWELNTELIWGMAPNFGFGRQERFIPRLTAASALNIGSAQGFFAVPIAEQELFYTNNGLPIDEDKTWDYRNRYTLKTGTSEDQYHVHNGYETVKAHFKREPRFYASIAFDGGVWYGNGQLSDPANANYIQARGTTSYAGPKDQSHTNISGYWPKKLVNYLTVYNDRLTYENFHFPLMRLSDLYLLYAEALNEQGKSYGEILPYIDEVRKRAKIPTVTEAWTAQLSTTPSKYANQVGLRQIIHQERRIELAFECIPGWDLRRWKELQTVMTKPMQGWSIYDDQALNYYRPRNLFVPVFNTKDYLWPIKADNLAVNPNLVQNPFW</sequence>
<dbReference type="SUPFAM" id="SSF48452">
    <property type="entry name" value="TPR-like"/>
    <property type="match status" value="1"/>
</dbReference>
<dbReference type="AlphaFoldDB" id="A0A4U1GQ09"/>
<evidence type="ECO:0000256" key="4">
    <source>
        <dbReference type="ARBA" id="ARBA00023136"/>
    </source>
</evidence>
<accession>A0A4U1GQ09</accession>
<dbReference type="InterPro" id="IPR011990">
    <property type="entry name" value="TPR-like_helical_dom_sf"/>
</dbReference>
<evidence type="ECO:0000259" key="6">
    <source>
        <dbReference type="Pfam" id="PF07980"/>
    </source>
</evidence>
<name>A0A4U1GQ09_9SPHI</name>
<evidence type="ECO:0000313" key="9">
    <source>
        <dbReference type="Proteomes" id="UP000309594"/>
    </source>
</evidence>
<dbReference type="Gene3D" id="1.25.40.390">
    <property type="match status" value="1"/>
</dbReference>
<keyword evidence="4" id="KW-0472">Membrane</keyword>
<dbReference type="GO" id="GO:0009279">
    <property type="term" value="C:cell outer membrane"/>
    <property type="evidence" value="ECO:0007669"/>
    <property type="project" value="UniProtKB-SubCell"/>
</dbReference>
<comment type="similarity">
    <text evidence="2">Belongs to the SusD family.</text>
</comment>
<dbReference type="Proteomes" id="UP000309594">
    <property type="component" value="Unassembled WGS sequence"/>
</dbReference>
<dbReference type="Pfam" id="PF14322">
    <property type="entry name" value="SusD-like_3"/>
    <property type="match status" value="1"/>
</dbReference>
<comment type="subcellular location">
    <subcellularLocation>
        <location evidence="1">Cell outer membrane</location>
    </subcellularLocation>
</comment>
<comment type="caution">
    <text evidence="8">The sequence shown here is derived from an EMBL/GenBank/DDBJ whole genome shotgun (WGS) entry which is preliminary data.</text>
</comment>
<reference evidence="8 9" key="1">
    <citation type="submission" date="2019-04" db="EMBL/GenBank/DDBJ databases">
        <title>Pedobacter sp. RP-1-16 sp. nov., isolated from Arctic soil.</title>
        <authorList>
            <person name="Dahal R.H."/>
            <person name="Kim D.-U."/>
        </authorList>
    </citation>
    <scope>NUCLEOTIDE SEQUENCE [LARGE SCALE GENOMIC DNA]</scope>
    <source>
        <strain evidence="8 9">RP-1-16</strain>
    </source>
</reference>
<dbReference type="InterPro" id="IPR012944">
    <property type="entry name" value="SusD_RagB_dom"/>
</dbReference>
<evidence type="ECO:0000256" key="1">
    <source>
        <dbReference type="ARBA" id="ARBA00004442"/>
    </source>
</evidence>
<evidence type="ECO:0000256" key="3">
    <source>
        <dbReference type="ARBA" id="ARBA00022729"/>
    </source>
</evidence>
<evidence type="ECO:0000313" key="8">
    <source>
        <dbReference type="EMBL" id="TKC65230.1"/>
    </source>
</evidence>
<dbReference type="EMBL" id="SWDX01000001">
    <property type="protein sequence ID" value="TKC65230.1"/>
    <property type="molecule type" value="Genomic_DNA"/>
</dbReference>
<feature type="domain" description="RagB/SusD" evidence="6">
    <location>
        <begin position="360"/>
        <end position="645"/>
    </location>
</feature>